<dbReference type="Proteomes" id="UP000316714">
    <property type="component" value="Unassembled WGS sequence"/>
</dbReference>
<name>A0A5C5VD78_9BACT</name>
<keyword evidence="2" id="KW-1185">Reference proteome</keyword>
<evidence type="ECO:0000313" key="2">
    <source>
        <dbReference type="Proteomes" id="UP000316714"/>
    </source>
</evidence>
<sequence>MAYLDLDETDWLADRGILPQRRAYHTYRDRDHVGGADGDLKDSLLQFLSREHGLRPGGPVRLLTQLRVMGLYFSPLNLYYCFDSSGVDVRAVVAEVSNTPWNERRRYVLSDLKQSGRPKRLAFAHPKDFHVSPFMPMDMTYHWRLTEPGQTVGVRIQAVRADRVELNATMALNRRELTPANLSALALRHPVAPVQIVGGIYYHALKLWCKKCPTFPHPLRTGNPPNHSSGRVPEHAP</sequence>
<evidence type="ECO:0000313" key="1">
    <source>
        <dbReference type="EMBL" id="TWT36574.1"/>
    </source>
</evidence>
<comment type="caution">
    <text evidence="1">The sequence shown here is derived from an EMBL/GenBank/DDBJ whole genome shotgun (WGS) entry which is preliminary data.</text>
</comment>
<dbReference type="InterPro" id="IPR010775">
    <property type="entry name" value="DUF1365"/>
</dbReference>
<dbReference type="PANTHER" id="PTHR33973:SF4">
    <property type="entry name" value="OS07G0153300 PROTEIN"/>
    <property type="match status" value="1"/>
</dbReference>
<dbReference type="EMBL" id="SIHJ01000001">
    <property type="protein sequence ID" value="TWT36574.1"/>
    <property type="molecule type" value="Genomic_DNA"/>
</dbReference>
<evidence type="ECO:0008006" key="3">
    <source>
        <dbReference type="Google" id="ProtNLM"/>
    </source>
</evidence>
<proteinExistence type="predicted"/>
<dbReference type="Pfam" id="PF07103">
    <property type="entry name" value="DUF1365"/>
    <property type="match status" value="1"/>
</dbReference>
<gene>
    <name evidence="1" type="ORF">KOR34_14800</name>
</gene>
<accession>A0A5C5VD78</accession>
<organism evidence="1 2">
    <name type="scientific">Posidoniimonas corsicana</name>
    <dbReference type="NCBI Taxonomy" id="1938618"/>
    <lineage>
        <taxon>Bacteria</taxon>
        <taxon>Pseudomonadati</taxon>
        <taxon>Planctomycetota</taxon>
        <taxon>Planctomycetia</taxon>
        <taxon>Pirellulales</taxon>
        <taxon>Lacipirellulaceae</taxon>
        <taxon>Posidoniimonas</taxon>
    </lineage>
</organism>
<dbReference type="AlphaFoldDB" id="A0A5C5VD78"/>
<reference evidence="1 2" key="1">
    <citation type="submission" date="2019-02" db="EMBL/GenBank/DDBJ databases">
        <title>Deep-cultivation of Planctomycetes and their phenomic and genomic characterization uncovers novel biology.</title>
        <authorList>
            <person name="Wiegand S."/>
            <person name="Jogler M."/>
            <person name="Boedeker C."/>
            <person name="Pinto D."/>
            <person name="Vollmers J."/>
            <person name="Rivas-Marin E."/>
            <person name="Kohn T."/>
            <person name="Peeters S.H."/>
            <person name="Heuer A."/>
            <person name="Rast P."/>
            <person name="Oberbeckmann S."/>
            <person name="Bunk B."/>
            <person name="Jeske O."/>
            <person name="Meyerdierks A."/>
            <person name="Storesund J.E."/>
            <person name="Kallscheuer N."/>
            <person name="Luecker S."/>
            <person name="Lage O.M."/>
            <person name="Pohl T."/>
            <person name="Merkel B.J."/>
            <person name="Hornburger P."/>
            <person name="Mueller R.-W."/>
            <person name="Bruemmer F."/>
            <person name="Labrenz M."/>
            <person name="Spormann A.M."/>
            <person name="Op Den Camp H."/>
            <person name="Overmann J."/>
            <person name="Amann R."/>
            <person name="Jetten M.S.M."/>
            <person name="Mascher T."/>
            <person name="Medema M.H."/>
            <person name="Devos D.P."/>
            <person name="Kaster A.-K."/>
            <person name="Ovreas L."/>
            <person name="Rohde M."/>
            <person name="Galperin M.Y."/>
            <person name="Jogler C."/>
        </authorList>
    </citation>
    <scope>NUCLEOTIDE SEQUENCE [LARGE SCALE GENOMIC DNA]</scope>
    <source>
        <strain evidence="1 2">KOR34</strain>
    </source>
</reference>
<protein>
    <recommendedName>
        <fullName evidence="3">DUF1365 domain-containing protein</fullName>
    </recommendedName>
</protein>
<dbReference type="PANTHER" id="PTHR33973">
    <property type="entry name" value="OS07G0153300 PROTEIN"/>
    <property type="match status" value="1"/>
</dbReference>